<evidence type="ECO:0000256" key="4">
    <source>
        <dbReference type="ARBA" id="ARBA00023136"/>
    </source>
</evidence>
<evidence type="ECO:0000256" key="2">
    <source>
        <dbReference type="ARBA" id="ARBA00022692"/>
    </source>
</evidence>
<keyword evidence="2 5" id="KW-0812">Transmembrane</keyword>
<dbReference type="InterPro" id="IPR050549">
    <property type="entry name" value="MFS_Trehalose_Transporter"/>
</dbReference>
<gene>
    <name evidence="7" type="ORF">LOD99_7359</name>
</gene>
<evidence type="ECO:0000313" key="8">
    <source>
        <dbReference type="Proteomes" id="UP001165289"/>
    </source>
</evidence>
<sequence>MILGRLLIGTYGSFCLIGVPVYFAEHSQPKLRSFYGALIGLSLRVGTILSYLSGIWLGYRWLAVVYLIIVVVVNLNLVFLPESPAWLRKKSWELKAEEASKYLHDYPQENTINECCKK</sequence>
<dbReference type="InterPro" id="IPR005828">
    <property type="entry name" value="MFS_sugar_transport-like"/>
</dbReference>
<evidence type="ECO:0000259" key="6">
    <source>
        <dbReference type="PROSITE" id="PS50850"/>
    </source>
</evidence>
<dbReference type="SUPFAM" id="SSF103473">
    <property type="entry name" value="MFS general substrate transporter"/>
    <property type="match status" value="1"/>
</dbReference>
<comment type="caution">
    <text evidence="7">The sequence shown here is derived from an EMBL/GenBank/DDBJ whole genome shotgun (WGS) entry which is preliminary data.</text>
</comment>
<evidence type="ECO:0000313" key="7">
    <source>
        <dbReference type="EMBL" id="KAI6652345.1"/>
    </source>
</evidence>
<dbReference type="GO" id="GO:0022857">
    <property type="term" value="F:transmembrane transporter activity"/>
    <property type="evidence" value="ECO:0007669"/>
    <property type="project" value="InterPro"/>
</dbReference>
<keyword evidence="4 5" id="KW-0472">Membrane</keyword>
<evidence type="ECO:0000256" key="3">
    <source>
        <dbReference type="ARBA" id="ARBA00022989"/>
    </source>
</evidence>
<feature type="transmembrane region" description="Helical" evidence="5">
    <location>
        <begin position="6"/>
        <end position="23"/>
    </location>
</feature>
<accession>A0AAV7JV45</accession>
<keyword evidence="7" id="KW-0813">Transport</keyword>
<protein>
    <submittedName>
        <fullName evidence="7">Solute carrier family 2, facilitated glucose transporter member 8-like</fullName>
    </submittedName>
</protein>
<dbReference type="Proteomes" id="UP001165289">
    <property type="component" value="Unassembled WGS sequence"/>
</dbReference>
<dbReference type="GO" id="GO:0016020">
    <property type="term" value="C:membrane"/>
    <property type="evidence" value="ECO:0007669"/>
    <property type="project" value="UniProtKB-SubCell"/>
</dbReference>
<dbReference type="Gene3D" id="1.20.1250.20">
    <property type="entry name" value="MFS general substrate transporter like domains"/>
    <property type="match status" value="1"/>
</dbReference>
<keyword evidence="8" id="KW-1185">Reference proteome</keyword>
<comment type="subcellular location">
    <subcellularLocation>
        <location evidence="1">Membrane</location>
        <topology evidence="1">Multi-pass membrane protein</topology>
    </subcellularLocation>
</comment>
<feature type="transmembrane region" description="Helical" evidence="5">
    <location>
        <begin position="35"/>
        <end position="53"/>
    </location>
</feature>
<proteinExistence type="predicted"/>
<feature type="transmembrane region" description="Helical" evidence="5">
    <location>
        <begin position="59"/>
        <end position="80"/>
    </location>
</feature>
<organism evidence="7 8">
    <name type="scientific">Oopsacas minuta</name>
    <dbReference type="NCBI Taxonomy" id="111878"/>
    <lineage>
        <taxon>Eukaryota</taxon>
        <taxon>Metazoa</taxon>
        <taxon>Porifera</taxon>
        <taxon>Hexactinellida</taxon>
        <taxon>Hexasterophora</taxon>
        <taxon>Lyssacinosida</taxon>
        <taxon>Leucopsacidae</taxon>
        <taxon>Oopsacas</taxon>
    </lineage>
</organism>
<name>A0AAV7JV45_9METZ</name>
<dbReference type="PANTHER" id="PTHR48021">
    <property type="match status" value="1"/>
</dbReference>
<feature type="domain" description="Major facilitator superfamily (MFS) profile" evidence="6">
    <location>
        <begin position="1"/>
        <end position="118"/>
    </location>
</feature>
<dbReference type="PANTHER" id="PTHR48021:SF1">
    <property type="entry name" value="GH07001P-RELATED"/>
    <property type="match status" value="1"/>
</dbReference>
<dbReference type="EMBL" id="JAKMXF010000299">
    <property type="protein sequence ID" value="KAI6652345.1"/>
    <property type="molecule type" value="Genomic_DNA"/>
</dbReference>
<dbReference type="AlphaFoldDB" id="A0AAV7JV45"/>
<dbReference type="PROSITE" id="PS50850">
    <property type="entry name" value="MFS"/>
    <property type="match status" value="1"/>
</dbReference>
<keyword evidence="3 5" id="KW-1133">Transmembrane helix</keyword>
<keyword evidence="7" id="KW-0762">Sugar transport</keyword>
<evidence type="ECO:0000256" key="5">
    <source>
        <dbReference type="SAM" id="Phobius"/>
    </source>
</evidence>
<evidence type="ECO:0000256" key="1">
    <source>
        <dbReference type="ARBA" id="ARBA00004141"/>
    </source>
</evidence>
<dbReference type="InterPro" id="IPR020846">
    <property type="entry name" value="MFS_dom"/>
</dbReference>
<dbReference type="InterPro" id="IPR036259">
    <property type="entry name" value="MFS_trans_sf"/>
</dbReference>
<reference evidence="7 8" key="1">
    <citation type="journal article" date="2023" name="BMC Biol.">
        <title>The compact genome of the sponge Oopsacas minuta (Hexactinellida) is lacking key metazoan core genes.</title>
        <authorList>
            <person name="Santini S."/>
            <person name="Schenkelaars Q."/>
            <person name="Jourda C."/>
            <person name="Duchesne M."/>
            <person name="Belahbib H."/>
            <person name="Rocher C."/>
            <person name="Selva M."/>
            <person name="Riesgo A."/>
            <person name="Vervoort M."/>
            <person name="Leys S.P."/>
            <person name="Kodjabachian L."/>
            <person name="Le Bivic A."/>
            <person name="Borchiellini C."/>
            <person name="Claverie J.M."/>
            <person name="Renard E."/>
        </authorList>
    </citation>
    <scope>NUCLEOTIDE SEQUENCE [LARGE SCALE GENOMIC DNA]</scope>
    <source>
        <strain evidence="7">SPO-2</strain>
    </source>
</reference>
<dbReference type="Pfam" id="PF00083">
    <property type="entry name" value="Sugar_tr"/>
    <property type="match status" value="1"/>
</dbReference>